<accession>A0A9W9T9M1</accession>
<dbReference type="EMBL" id="JAPQKQ010000001">
    <property type="protein sequence ID" value="KAJ5213635.1"/>
    <property type="molecule type" value="Genomic_DNA"/>
</dbReference>
<reference evidence="2" key="1">
    <citation type="submission" date="2022-11" db="EMBL/GenBank/DDBJ databases">
        <authorList>
            <person name="Petersen C."/>
        </authorList>
    </citation>
    <scope>NUCLEOTIDE SEQUENCE</scope>
    <source>
        <strain evidence="2">IBT 20477</strain>
    </source>
</reference>
<comment type="caution">
    <text evidence="2">The sequence shown here is derived from an EMBL/GenBank/DDBJ whole genome shotgun (WGS) entry which is preliminary data.</text>
</comment>
<evidence type="ECO:0000313" key="3">
    <source>
        <dbReference type="Proteomes" id="UP001150942"/>
    </source>
</evidence>
<dbReference type="Proteomes" id="UP001150942">
    <property type="component" value="Unassembled WGS sequence"/>
</dbReference>
<feature type="compositionally biased region" description="Polar residues" evidence="1">
    <location>
        <begin position="27"/>
        <end position="43"/>
    </location>
</feature>
<dbReference type="AlphaFoldDB" id="A0A9W9T9M1"/>
<reference evidence="2" key="2">
    <citation type="journal article" date="2023" name="IMA Fungus">
        <title>Comparative genomic study of the Penicillium genus elucidates a diverse pangenome and 15 lateral gene transfer events.</title>
        <authorList>
            <person name="Petersen C."/>
            <person name="Sorensen T."/>
            <person name="Nielsen M.R."/>
            <person name="Sondergaard T.E."/>
            <person name="Sorensen J.L."/>
            <person name="Fitzpatrick D.A."/>
            <person name="Frisvad J.C."/>
            <person name="Nielsen K.L."/>
        </authorList>
    </citation>
    <scope>NUCLEOTIDE SEQUENCE</scope>
    <source>
        <strain evidence="2">IBT 20477</strain>
    </source>
</reference>
<keyword evidence="3" id="KW-1185">Reference proteome</keyword>
<sequence length="182" mass="20274">MHLAIPPPPVRNPEKGFKTRPKKIRTESVSTNETESVQTSSEGSSKRSFRRSIISGILEGPFPLYHLDFHYNNTTGAISRLCPWSVCLTPEFIAPPAAPLEYKQAVFEFRDIFLDALASIERENGELSSDTGMALSRLFAFPYLRSSFEALVALCGELFSMPSSPSLLLMVETLSRKISRNS</sequence>
<name>A0A9W9T9M1_9EURO</name>
<gene>
    <name evidence="2" type="ORF">N7449_000804</name>
</gene>
<protein>
    <submittedName>
        <fullName evidence="2">Uncharacterized protein</fullName>
    </submittedName>
</protein>
<organism evidence="2 3">
    <name type="scientific">Penicillium cf. viridicatum</name>
    <dbReference type="NCBI Taxonomy" id="2972119"/>
    <lineage>
        <taxon>Eukaryota</taxon>
        <taxon>Fungi</taxon>
        <taxon>Dikarya</taxon>
        <taxon>Ascomycota</taxon>
        <taxon>Pezizomycotina</taxon>
        <taxon>Eurotiomycetes</taxon>
        <taxon>Eurotiomycetidae</taxon>
        <taxon>Eurotiales</taxon>
        <taxon>Aspergillaceae</taxon>
        <taxon>Penicillium</taxon>
    </lineage>
</organism>
<evidence type="ECO:0000313" key="2">
    <source>
        <dbReference type="EMBL" id="KAJ5213635.1"/>
    </source>
</evidence>
<feature type="compositionally biased region" description="Pro residues" evidence="1">
    <location>
        <begin position="1"/>
        <end position="11"/>
    </location>
</feature>
<feature type="region of interest" description="Disordered" evidence="1">
    <location>
        <begin position="1"/>
        <end position="44"/>
    </location>
</feature>
<dbReference type="OrthoDB" id="10003767at2759"/>
<evidence type="ECO:0000256" key="1">
    <source>
        <dbReference type="SAM" id="MobiDB-lite"/>
    </source>
</evidence>
<proteinExistence type="predicted"/>